<dbReference type="AlphaFoldDB" id="A0A7Y6EUW0"/>
<organism evidence="2 3">
    <name type="scientific">Paenibacillus xylanilyticus</name>
    <dbReference type="NCBI Taxonomy" id="248903"/>
    <lineage>
        <taxon>Bacteria</taxon>
        <taxon>Bacillati</taxon>
        <taxon>Bacillota</taxon>
        <taxon>Bacilli</taxon>
        <taxon>Bacillales</taxon>
        <taxon>Paenibacillaceae</taxon>
        <taxon>Paenibacillus</taxon>
    </lineage>
</organism>
<reference evidence="2 3" key="1">
    <citation type="submission" date="2020-05" db="EMBL/GenBank/DDBJ databases">
        <title>Genome Sequencing of Type Strains.</title>
        <authorList>
            <person name="Lemaire J.F."/>
            <person name="Inderbitzin P."/>
            <person name="Gregorio O.A."/>
            <person name="Collins S.B."/>
            <person name="Wespe N."/>
            <person name="Knight-Connoni V."/>
        </authorList>
    </citation>
    <scope>NUCLEOTIDE SEQUENCE [LARGE SCALE GENOMIC DNA]</scope>
    <source>
        <strain evidence="2 3">LMG 21957</strain>
    </source>
</reference>
<sequence length="41" mass="4362">MHGYQQGCGTSYGHGGGSWGSMGTILVLFILLVIISKTMFI</sequence>
<name>A0A7Y6EUW0_9BACL</name>
<gene>
    <name evidence="2" type="ORF">HP552_12395</name>
</gene>
<feature type="transmembrane region" description="Helical" evidence="1">
    <location>
        <begin position="19"/>
        <end position="40"/>
    </location>
</feature>
<keyword evidence="1" id="KW-1133">Transmembrane helix</keyword>
<keyword evidence="3" id="KW-1185">Reference proteome</keyword>
<keyword evidence="1" id="KW-0812">Transmembrane</keyword>
<accession>A0A7Y6EUW0</accession>
<keyword evidence="1" id="KW-0472">Membrane</keyword>
<dbReference type="Proteomes" id="UP000526125">
    <property type="component" value="Unassembled WGS sequence"/>
</dbReference>
<proteinExistence type="predicted"/>
<comment type="caution">
    <text evidence="2">The sequence shown here is derived from an EMBL/GenBank/DDBJ whole genome shotgun (WGS) entry which is preliminary data.</text>
</comment>
<evidence type="ECO:0000256" key="1">
    <source>
        <dbReference type="SAM" id="Phobius"/>
    </source>
</evidence>
<protein>
    <submittedName>
        <fullName evidence="2">Sporulation protein YjcZ</fullName>
    </submittedName>
</protein>
<evidence type="ECO:0000313" key="2">
    <source>
        <dbReference type="EMBL" id="NUU76031.1"/>
    </source>
</evidence>
<evidence type="ECO:0000313" key="3">
    <source>
        <dbReference type="Proteomes" id="UP000526125"/>
    </source>
</evidence>
<dbReference type="EMBL" id="JABMCB010000178">
    <property type="protein sequence ID" value="NUU76031.1"/>
    <property type="molecule type" value="Genomic_DNA"/>
</dbReference>